<dbReference type="InterPro" id="IPR016185">
    <property type="entry name" value="PreATP-grasp_dom_sf"/>
</dbReference>
<dbReference type="GO" id="GO:0008360">
    <property type="term" value="P:regulation of cell shape"/>
    <property type="evidence" value="ECO:0007669"/>
    <property type="project" value="UniProtKB-KW"/>
</dbReference>
<comment type="pathway">
    <text evidence="4 18">Cell wall biogenesis; peptidoglycan biosynthesis.</text>
</comment>
<dbReference type="HAMAP" id="MF_00047">
    <property type="entry name" value="Dala_Dala_lig"/>
    <property type="match status" value="1"/>
</dbReference>
<dbReference type="GO" id="GO:0008716">
    <property type="term" value="F:D-alanine-D-alanine ligase activity"/>
    <property type="evidence" value="ECO:0007669"/>
    <property type="project" value="UniProtKB-UniRule"/>
</dbReference>
<dbReference type="RefSeq" id="WP_121443064.1">
    <property type="nucleotide sequence ID" value="NZ_RCDA01000005.1"/>
</dbReference>
<dbReference type="UniPathway" id="UPA00219"/>
<evidence type="ECO:0000256" key="18">
    <source>
        <dbReference type="HAMAP-Rule" id="MF_00047"/>
    </source>
</evidence>
<evidence type="ECO:0000256" key="9">
    <source>
        <dbReference type="ARBA" id="ARBA00022723"/>
    </source>
</evidence>
<keyword evidence="12 20" id="KW-0460">Magnesium</keyword>
<dbReference type="InterPro" id="IPR011127">
    <property type="entry name" value="Dala_Dala_lig_N"/>
</dbReference>
<evidence type="ECO:0000256" key="21">
    <source>
        <dbReference type="PROSITE-ProRule" id="PRU00409"/>
    </source>
</evidence>
<comment type="cofactor">
    <cofactor evidence="1">
        <name>Mn(2+)</name>
        <dbReference type="ChEBI" id="CHEBI:29035"/>
    </cofactor>
</comment>
<keyword evidence="7 18" id="KW-0963">Cytoplasm</keyword>
<feature type="binding site" evidence="20">
    <location>
        <position position="268"/>
    </location>
    <ligand>
        <name>Mg(2+)</name>
        <dbReference type="ChEBI" id="CHEBI:18420"/>
        <label>2</label>
    </ligand>
</feature>
<evidence type="ECO:0000256" key="10">
    <source>
        <dbReference type="ARBA" id="ARBA00022741"/>
    </source>
</evidence>
<evidence type="ECO:0000256" key="19">
    <source>
        <dbReference type="PIRSR" id="PIRSR039102-1"/>
    </source>
</evidence>
<comment type="function">
    <text evidence="2 18">Cell wall formation.</text>
</comment>
<name>A0A498BT54_9GAMM</name>
<comment type="catalytic activity">
    <reaction evidence="17 18">
        <text>2 D-alanine + ATP = D-alanyl-D-alanine + ADP + phosphate + H(+)</text>
        <dbReference type="Rhea" id="RHEA:11224"/>
        <dbReference type="ChEBI" id="CHEBI:15378"/>
        <dbReference type="ChEBI" id="CHEBI:30616"/>
        <dbReference type="ChEBI" id="CHEBI:43474"/>
        <dbReference type="ChEBI" id="CHEBI:57416"/>
        <dbReference type="ChEBI" id="CHEBI:57822"/>
        <dbReference type="ChEBI" id="CHEBI:456216"/>
        <dbReference type="EC" id="6.3.2.4"/>
    </reaction>
</comment>
<feature type="domain" description="ATP-grasp" evidence="22">
    <location>
        <begin position="106"/>
        <end position="301"/>
    </location>
</feature>
<dbReference type="InterPro" id="IPR005905">
    <property type="entry name" value="D_ala_D_ala"/>
</dbReference>
<organism evidence="23 24">
    <name type="scientific">Alkalispirillum mobile</name>
    <dbReference type="NCBI Taxonomy" id="85925"/>
    <lineage>
        <taxon>Bacteria</taxon>
        <taxon>Pseudomonadati</taxon>
        <taxon>Pseudomonadota</taxon>
        <taxon>Gammaproteobacteria</taxon>
        <taxon>Chromatiales</taxon>
        <taxon>Ectothiorhodospiraceae</taxon>
        <taxon>Alkalispirillum</taxon>
    </lineage>
</organism>
<dbReference type="PANTHER" id="PTHR23132:SF23">
    <property type="entry name" value="D-ALANINE--D-ALANINE LIGASE B"/>
    <property type="match status" value="1"/>
</dbReference>
<dbReference type="PROSITE" id="PS00844">
    <property type="entry name" value="DALA_DALA_LIGASE_2"/>
    <property type="match status" value="1"/>
</dbReference>
<dbReference type="PROSITE" id="PS00843">
    <property type="entry name" value="DALA_DALA_LIGASE_1"/>
    <property type="match status" value="1"/>
</dbReference>
<dbReference type="Gene3D" id="3.30.1490.20">
    <property type="entry name" value="ATP-grasp fold, A domain"/>
    <property type="match status" value="1"/>
</dbReference>
<evidence type="ECO:0000256" key="20">
    <source>
        <dbReference type="PIRSR" id="PIRSR039102-3"/>
    </source>
</evidence>
<evidence type="ECO:0000256" key="8">
    <source>
        <dbReference type="ARBA" id="ARBA00022598"/>
    </source>
</evidence>
<dbReference type="SUPFAM" id="SSF52440">
    <property type="entry name" value="PreATP-grasp domain"/>
    <property type="match status" value="1"/>
</dbReference>
<dbReference type="EMBL" id="RCDA01000005">
    <property type="protein sequence ID" value="RLK46855.1"/>
    <property type="molecule type" value="Genomic_DNA"/>
</dbReference>
<evidence type="ECO:0000256" key="3">
    <source>
        <dbReference type="ARBA" id="ARBA00004496"/>
    </source>
</evidence>
<dbReference type="GO" id="GO:0005524">
    <property type="term" value="F:ATP binding"/>
    <property type="evidence" value="ECO:0007669"/>
    <property type="project" value="UniProtKB-UniRule"/>
</dbReference>
<dbReference type="PROSITE" id="PS50975">
    <property type="entry name" value="ATP_GRASP"/>
    <property type="match status" value="1"/>
</dbReference>
<feature type="active site" evidence="19">
    <location>
        <position position="22"/>
    </location>
</feature>
<sequence>MSSEQAAAMGRVAVLMGGDSAEREISLISGRAVFEALQRRGVDAVAVDTAEVPLSDLAGFDRAFIALHGRGGEDGVIQGALEALGVPYTGSGVLGCAIGMDKWRTKLLWRGADLPVPPGALLRPETNQQALVGSVGLPLMIKPAHEGSSIGMARVERLEDLETARAEAARFDDLVLAERWIDGQEYTVAILGEEALPAIRLETPRGFYDFEAKYRSGDTCYHCPAGLDEAEEQQIRQLALDAFRVAGASGWGRVDLMRDRQGRFWLLEINTIPGMTDHSLVPMGAKAVGIDFDELCWRILLDSRRREVVRP</sequence>
<evidence type="ECO:0000259" key="22">
    <source>
        <dbReference type="PROSITE" id="PS50975"/>
    </source>
</evidence>
<feature type="binding site" evidence="20">
    <location>
        <position position="268"/>
    </location>
    <ligand>
        <name>Mg(2+)</name>
        <dbReference type="ChEBI" id="CHEBI:18420"/>
        <label>1</label>
    </ligand>
</feature>
<evidence type="ECO:0000256" key="14">
    <source>
        <dbReference type="ARBA" id="ARBA00022984"/>
    </source>
</evidence>
<dbReference type="InterPro" id="IPR011761">
    <property type="entry name" value="ATP-grasp"/>
</dbReference>
<dbReference type="InterPro" id="IPR011095">
    <property type="entry name" value="Dala_Dala_lig_C"/>
</dbReference>
<evidence type="ECO:0000313" key="24">
    <source>
        <dbReference type="Proteomes" id="UP000275461"/>
    </source>
</evidence>
<dbReference type="Pfam" id="PF07478">
    <property type="entry name" value="Dala_Dala_lig_C"/>
    <property type="match status" value="1"/>
</dbReference>
<feature type="binding site" evidence="20">
    <location>
        <position position="255"/>
    </location>
    <ligand>
        <name>Mg(2+)</name>
        <dbReference type="ChEBI" id="CHEBI:18420"/>
        <label>1</label>
    </ligand>
</feature>
<dbReference type="FunFam" id="3.30.470.20:FF:000008">
    <property type="entry name" value="D-alanine--D-alanine ligase"/>
    <property type="match status" value="1"/>
</dbReference>
<dbReference type="Proteomes" id="UP000275461">
    <property type="component" value="Unassembled WGS sequence"/>
</dbReference>
<evidence type="ECO:0000256" key="1">
    <source>
        <dbReference type="ARBA" id="ARBA00001936"/>
    </source>
</evidence>
<evidence type="ECO:0000256" key="5">
    <source>
        <dbReference type="ARBA" id="ARBA00010871"/>
    </source>
</evidence>
<keyword evidence="15 20" id="KW-0464">Manganese</keyword>
<feature type="active site" evidence="19">
    <location>
        <position position="148"/>
    </location>
</feature>
<feature type="binding site" evidence="20">
    <location>
        <position position="270"/>
    </location>
    <ligand>
        <name>Mg(2+)</name>
        <dbReference type="ChEBI" id="CHEBI:18420"/>
        <label>2</label>
    </ligand>
</feature>
<evidence type="ECO:0000256" key="11">
    <source>
        <dbReference type="ARBA" id="ARBA00022840"/>
    </source>
</evidence>
<evidence type="ECO:0000256" key="7">
    <source>
        <dbReference type="ARBA" id="ARBA00022490"/>
    </source>
</evidence>
<dbReference type="NCBIfam" id="NF002378">
    <property type="entry name" value="PRK01372.1"/>
    <property type="match status" value="1"/>
</dbReference>
<evidence type="ECO:0000256" key="12">
    <source>
        <dbReference type="ARBA" id="ARBA00022842"/>
    </source>
</evidence>
<dbReference type="SUPFAM" id="SSF56059">
    <property type="entry name" value="Glutathione synthetase ATP-binding domain-like"/>
    <property type="match status" value="1"/>
</dbReference>
<evidence type="ECO:0000256" key="6">
    <source>
        <dbReference type="ARBA" id="ARBA00012216"/>
    </source>
</evidence>
<dbReference type="EC" id="6.3.2.4" evidence="6 18"/>
<dbReference type="PIRSF" id="PIRSF039102">
    <property type="entry name" value="Ddl/VanB"/>
    <property type="match status" value="1"/>
</dbReference>
<dbReference type="NCBIfam" id="TIGR01205">
    <property type="entry name" value="D_ala_D_alaTIGR"/>
    <property type="match status" value="1"/>
</dbReference>
<evidence type="ECO:0000256" key="15">
    <source>
        <dbReference type="ARBA" id="ARBA00023211"/>
    </source>
</evidence>
<feature type="active site" evidence="19">
    <location>
        <position position="279"/>
    </location>
</feature>
<accession>A0A498BT54</accession>
<evidence type="ECO:0000256" key="13">
    <source>
        <dbReference type="ARBA" id="ARBA00022960"/>
    </source>
</evidence>
<comment type="subcellular location">
    <subcellularLocation>
        <location evidence="3 18">Cytoplasm</location>
    </subcellularLocation>
</comment>
<protein>
    <recommendedName>
        <fullName evidence="6 18">D-alanine--D-alanine ligase</fullName>
        <ecNumber evidence="6 18">6.3.2.4</ecNumber>
    </recommendedName>
    <alternativeName>
        <fullName evidence="18">D-Ala-D-Ala ligase</fullName>
    </alternativeName>
    <alternativeName>
        <fullName evidence="18">D-alanylalanine synthetase</fullName>
    </alternativeName>
</protein>
<keyword evidence="10 21" id="KW-0547">Nucleotide-binding</keyword>
<dbReference type="PANTHER" id="PTHR23132">
    <property type="entry name" value="D-ALANINE--D-ALANINE LIGASE"/>
    <property type="match status" value="1"/>
</dbReference>
<keyword evidence="8 18" id="KW-0436">Ligase</keyword>
<evidence type="ECO:0000313" key="23">
    <source>
        <dbReference type="EMBL" id="RLK46855.1"/>
    </source>
</evidence>
<keyword evidence="14 18" id="KW-0573">Peptidoglycan synthesis</keyword>
<dbReference type="GO" id="GO:0046872">
    <property type="term" value="F:metal ion binding"/>
    <property type="evidence" value="ECO:0007669"/>
    <property type="project" value="UniProtKB-KW"/>
</dbReference>
<dbReference type="Pfam" id="PF01820">
    <property type="entry name" value="Dala_Dala_lig_N"/>
    <property type="match status" value="1"/>
</dbReference>
<dbReference type="GO" id="GO:0009252">
    <property type="term" value="P:peptidoglycan biosynthetic process"/>
    <property type="evidence" value="ECO:0007669"/>
    <property type="project" value="UniProtKB-UniRule"/>
</dbReference>
<dbReference type="AlphaFoldDB" id="A0A498BT54"/>
<comment type="cofactor">
    <cofactor evidence="20">
        <name>Mg(2+)</name>
        <dbReference type="ChEBI" id="CHEBI:18420"/>
    </cofactor>
    <cofactor evidence="20">
        <name>Mn(2+)</name>
        <dbReference type="ChEBI" id="CHEBI:29035"/>
    </cofactor>
    <text evidence="20">Binds 2 magnesium or manganese ions per subunit.</text>
</comment>
<dbReference type="InterPro" id="IPR013815">
    <property type="entry name" value="ATP_grasp_subdomain_1"/>
</dbReference>
<evidence type="ECO:0000256" key="2">
    <source>
        <dbReference type="ARBA" id="ARBA00003921"/>
    </source>
</evidence>
<keyword evidence="9 20" id="KW-0479">Metal-binding</keyword>
<evidence type="ECO:0000256" key="17">
    <source>
        <dbReference type="ARBA" id="ARBA00047614"/>
    </source>
</evidence>
<keyword evidence="24" id="KW-1185">Reference proteome</keyword>
<dbReference type="Gene3D" id="3.40.50.20">
    <property type="match status" value="1"/>
</dbReference>
<proteinExistence type="inferred from homology"/>
<keyword evidence="11 21" id="KW-0067">ATP-binding</keyword>
<keyword evidence="13 18" id="KW-0133">Cell shape</keyword>
<evidence type="ECO:0000256" key="16">
    <source>
        <dbReference type="ARBA" id="ARBA00023316"/>
    </source>
</evidence>
<dbReference type="InterPro" id="IPR000291">
    <property type="entry name" value="D-Ala_lig_Van_CS"/>
</dbReference>
<comment type="similarity">
    <text evidence="5 18">Belongs to the D-alanine--D-alanine ligase family.</text>
</comment>
<dbReference type="OrthoDB" id="9813261at2"/>
<dbReference type="Gene3D" id="3.30.470.20">
    <property type="entry name" value="ATP-grasp fold, B domain"/>
    <property type="match status" value="1"/>
</dbReference>
<dbReference type="GO" id="GO:0071555">
    <property type="term" value="P:cell wall organization"/>
    <property type="evidence" value="ECO:0007669"/>
    <property type="project" value="UniProtKB-KW"/>
</dbReference>
<comment type="caution">
    <text evidence="23">The sequence shown here is derived from an EMBL/GenBank/DDBJ whole genome shotgun (WGS) entry which is preliminary data.</text>
</comment>
<evidence type="ECO:0000256" key="4">
    <source>
        <dbReference type="ARBA" id="ARBA00004752"/>
    </source>
</evidence>
<dbReference type="GO" id="GO:0005737">
    <property type="term" value="C:cytoplasm"/>
    <property type="evidence" value="ECO:0007669"/>
    <property type="project" value="UniProtKB-SubCell"/>
</dbReference>
<gene>
    <name evidence="18" type="primary">ddl</name>
    <name evidence="23" type="ORF">DFR31_2562</name>
</gene>
<keyword evidence="16 18" id="KW-0961">Cell wall biogenesis/degradation</keyword>
<reference evidence="23 24" key="1">
    <citation type="submission" date="2018-10" db="EMBL/GenBank/DDBJ databases">
        <title>Genomic Encyclopedia of Type Strains, Phase IV (KMG-IV): sequencing the most valuable type-strain genomes for metagenomic binning, comparative biology and taxonomic classification.</title>
        <authorList>
            <person name="Goeker M."/>
        </authorList>
    </citation>
    <scope>NUCLEOTIDE SEQUENCE [LARGE SCALE GENOMIC DNA]</scope>
    <source>
        <strain evidence="23 24">DSM 12769</strain>
    </source>
</reference>